<keyword evidence="3 5" id="KW-1133">Transmembrane helix</keyword>
<keyword evidence="2 5" id="KW-0812">Transmembrane</keyword>
<dbReference type="GO" id="GO:0016491">
    <property type="term" value="F:oxidoreductase activity"/>
    <property type="evidence" value="ECO:0007669"/>
    <property type="project" value="InterPro"/>
</dbReference>
<dbReference type="RefSeq" id="WP_088443138.1">
    <property type="nucleotide sequence ID" value="NZ_BMMC01000011.1"/>
</dbReference>
<dbReference type="AlphaFoldDB" id="A0A246JRD6"/>
<evidence type="ECO:0000256" key="2">
    <source>
        <dbReference type="ARBA" id="ARBA00022692"/>
    </source>
</evidence>
<dbReference type="GO" id="GO:0008610">
    <property type="term" value="P:lipid biosynthetic process"/>
    <property type="evidence" value="ECO:0007669"/>
    <property type="project" value="InterPro"/>
</dbReference>
<dbReference type="Pfam" id="PF04116">
    <property type="entry name" value="FA_hydroxylase"/>
    <property type="match status" value="1"/>
</dbReference>
<feature type="domain" description="Fatty acid hydroxylase" evidence="6">
    <location>
        <begin position="107"/>
        <end position="242"/>
    </location>
</feature>
<evidence type="ECO:0000256" key="1">
    <source>
        <dbReference type="ARBA" id="ARBA00004370"/>
    </source>
</evidence>
<protein>
    <submittedName>
        <fullName evidence="7">Sterol desaturase</fullName>
    </submittedName>
</protein>
<name>A0A246JRD6_9SPHN</name>
<sequence length="270" mass="30953">MLDALPPLHILLTKGPFVFAFDFGRYLIAAAAVAAIVWGLRRTTLRTRKIQAREATLADQRREFAQSVQTVGVYTLVSAFIIWGVDTGVLHRFEGSYGWAGDLALLAAIIVAHDAYFYWVHRAMHHPRLFKTFHRAHHRSITPTPWAAYSFAVPEAFVMIAFVPIWLFFVATPGWVMLTWILFQIVRNAMGHAGFELHPRWWLSTPLTRWINTTTHHDLHHSGGFNRNYGLYFTWWDRMMGTEHPHYVERFHAVVAESAMRDSEAAPAAA</sequence>
<comment type="caution">
    <text evidence="7">The sequence shown here is derived from an EMBL/GenBank/DDBJ whole genome shotgun (WGS) entry which is preliminary data.</text>
</comment>
<dbReference type="Proteomes" id="UP000197361">
    <property type="component" value="Unassembled WGS sequence"/>
</dbReference>
<dbReference type="GO" id="GO:0016020">
    <property type="term" value="C:membrane"/>
    <property type="evidence" value="ECO:0007669"/>
    <property type="project" value="UniProtKB-SubCell"/>
</dbReference>
<comment type="subcellular location">
    <subcellularLocation>
        <location evidence="1">Membrane</location>
    </subcellularLocation>
</comment>
<keyword evidence="4 5" id="KW-0472">Membrane</keyword>
<feature type="transmembrane region" description="Helical" evidence="5">
    <location>
        <begin position="23"/>
        <end position="43"/>
    </location>
</feature>
<dbReference type="GO" id="GO:0005506">
    <property type="term" value="F:iron ion binding"/>
    <property type="evidence" value="ECO:0007669"/>
    <property type="project" value="InterPro"/>
</dbReference>
<evidence type="ECO:0000313" key="8">
    <source>
        <dbReference type="Proteomes" id="UP000197361"/>
    </source>
</evidence>
<accession>A0A246JRD6</accession>
<dbReference type="PANTHER" id="PTHR11863">
    <property type="entry name" value="STEROL DESATURASE"/>
    <property type="match status" value="1"/>
</dbReference>
<evidence type="ECO:0000259" key="6">
    <source>
        <dbReference type="Pfam" id="PF04116"/>
    </source>
</evidence>
<proteinExistence type="predicted"/>
<dbReference type="EMBL" id="NISK01000004">
    <property type="protein sequence ID" value="OWQ94895.1"/>
    <property type="molecule type" value="Genomic_DNA"/>
</dbReference>
<dbReference type="InterPro" id="IPR006694">
    <property type="entry name" value="Fatty_acid_hydroxylase"/>
</dbReference>
<gene>
    <name evidence="7" type="ORF">CDQ92_17795</name>
</gene>
<organism evidence="7 8">
    <name type="scientific">Sphingopyxis bauzanensis</name>
    <dbReference type="NCBI Taxonomy" id="651663"/>
    <lineage>
        <taxon>Bacteria</taxon>
        <taxon>Pseudomonadati</taxon>
        <taxon>Pseudomonadota</taxon>
        <taxon>Alphaproteobacteria</taxon>
        <taxon>Sphingomonadales</taxon>
        <taxon>Sphingomonadaceae</taxon>
        <taxon>Sphingopyxis</taxon>
    </lineage>
</organism>
<evidence type="ECO:0000256" key="4">
    <source>
        <dbReference type="ARBA" id="ARBA00023136"/>
    </source>
</evidence>
<dbReference type="InterPro" id="IPR050307">
    <property type="entry name" value="Sterol_Desaturase_Related"/>
</dbReference>
<feature type="transmembrane region" description="Helical" evidence="5">
    <location>
        <begin position="64"/>
        <end position="85"/>
    </location>
</feature>
<feature type="transmembrane region" description="Helical" evidence="5">
    <location>
        <begin position="165"/>
        <end position="183"/>
    </location>
</feature>
<reference evidence="7 8" key="1">
    <citation type="journal article" date="2010" name="Int. J. Syst. Evol. Microbiol.">
        <title>Sphingopyxis bauzanensis sp. nov., a psychrophilic bacterium isolated from soil.</title>
        <authorList>
            <person name="Zhang D.C."/>
            <person name="Liu H.C."/>
            <person name="Xin Y.H."/>
            <person name="Zhou Y.G."/>
            <person name="Schinner F."/>
            <person name="Margesin R."/>
        </authorList>
    </citation>
    <scope>NUCLEOTIDE SEQUENCE [LARGE SCALE GENOMIC DNA]</scope>
    <source>
        <strain evidence="7 8">DSM 22271</strain>
    </source>
</reference>
<keyword evidence="8" id="KW-1185">Reference proteome</keyword>
<dbReference type="OrthoDB" id="9770329at2"/>
<evidence type="ECO:0000313" key="7">
    <source>
        <dbReference type="EMBL" id="OWQ94895.1"/>
    </source>
</evidence>
<feature type="transmembrane region" description="Helical" evidence="5">
    <location>
        <begin position="97"/>
        <end position="119"/>
    </location>
</feature>
<evidence type="ECO:0000256" key="3">
    <source>
        <dbReference type="ARBA" id="ARBA00022989"/>
    </source>
</evidence>
<evidence type="ECO:0000256" key="5">
    <source>
        <dbReference type="SAM" id="Phobius"/>
    </source>
</evidence>